<dbReference type="Pfam" id="PF19317">
    <property type="entry name" value="Gag_p24_C"/>
    <property type="match status" value="1"/>
</dbReference>
<feature type="region of interest" description="Disordered" evidence="2">
    <location>
        <begin position="122"/>
        <end position="162"/>
    </location>
</feature>
<feature type="non-terminal residue" evidence="4">
    <location>
        <position position="1"/>
    </location>
</feature>
<name>A0A850UBC4_GRUAM</name>
<dbReference type="InterPro" id="IPR036875">
    <property type="entry name" value="Znf_CCHC_sf"/>
</dbReference>
<feature type="region of interest" description="Disordered" evidence="2">
    <location>
        <begin position="79"/>
        <end position="107"/>
    </location>
</feature>
<dbReference type="InterPro" id="IPR045345">
    <property type="entry name" value="Gag_p24_C"/>
</dbReference>
<gene>
    <name evidence="4" type="primary">Hervk</name>
    <name evidence="4" type="ORF">GRUAME_R15153</name>
</gene>
<comment type="caution">
    <text evidence="4">The sequence shown here is derived from an EMBL/GenBank/DDBJ whole genome shotgun (WGS) entry which is preliminary data.</text>
</comment>
<dbReference type="SUPFAM" id="SSF47353">
    <property type="entry name" value="Retrovirus capsid dimerization domain-like"/>
    <property type="match status" value="1"/>
</dbReference>
<keyword evidence="5" id="KW-1185">Reference proteome</keyword>
<dbReference type="AlphaFoldDB" id="A0A850UBC4"/>
<evidence type="ECO:0000259" key="3">
    <source>
        <dbReference type="PROSITE" id="PS50158"/>
    </source>
</evidence>
<dbReference type="Pfam" id="PF00098">
    <property type="entry name" value="zf-CCHC"/>
    <property type="match status" value="1"/>
</dbReference>
<dbReference type="InterPro" id="IPR050195">
    <property type="entry name" value="Primate_lentivir_Gag_pol-like"/>
</dbReference>
<feature type="non-terminal residue" evidence="4">
    <location>
        <position position="162"/>
    </location>
</feature>
<sequence>VESSEAAELLLFQLAIENANTDCRRAIDPIRNQAKTLNDLIRACQNMGSEQHKADMLATALAQQLAVDRAATKCFSCGQEGHVKKGCPKARRRGRGQGGEGRQPAQLCPRCQKGYHWGNQCRSKFDKQGNPLPKNTSGNGRRGARSGAPRIHNRTQPPPAQS</sequence>
<proteinExistence type="predicted"/>
<dbReference type="PANTHER" id="PTHR40389">
    <property type="entry name" value="ENDOGENOUS RETROVIRUS GROUP K MEMBER 24 GAG POLYPROTEIN-RELATED"/>
    <property type="match status" value="1"/>
</dbReference>
<dbReference type="Proteomes" id="UP000640762">
    <property type="component" value="Unassembled WGS sequence"/>
</dbReference>
<evidence type="ECO:0000313" key="4">
    <source>
        <dbReference type="EMBL" id="NWH28080.1"/>
    </source>
</evidence>
<feature type="domain" description="CCHC-type" evidence="3">
    <location>
        <begin position="73"/>
        <end position="89"/>
    </location>
</feature>
<dbReference type="InterPro" id="IPR008916">
    <property type="entry name" value="Retrov_capsid_C"/>
</dbReference>
<dbReference type="InterPro" id="IPR001878">
    <property type="entry name" value="Znf_CCHC"/>
</dbReference>
<dbReference type="EMBL" id="WEIX01015656">
    <property type="protein sequence ID" value="NWH28080.1"/>
    <property type="molecule type" value="Genomic_DNA"/>
</dbReference>
<dbReference type="Gene3D" id="1.10.1200.30">
    <property type="match status" value="1"/>
</dbReference>
<dbReference type="SUPFAM" id="SSF57756">
    <property type="entry name" value="Retrovirus zinc finger-like domains"/>
    <property type="match status" value="2"/>
</dbReference>
<evidence type="ECO:0000313" key="5">
    <source>
        <dbReference type="Proteomes" id="UP000640762"/>
    </source>
</evidence>
<organism evidence="4 5">
    <name type="scientific">Grus americana</name>
    <name type="common">Whooping crane</name>
    <dbReference type="NCBI Taxonomy" id="9117"/>
    <lineage>
        <taxon>Eukaryota</taxon>
        <taxon>Metazoa</taxon>
        <taxon>Chordata</taxon>
        <taxon>Craniata</taxon>
        <taxon>Vertebrata</taxon>
        <taxon>Euteleostomi</taxon>
        <taxon>Archelosauria</taxon>
        <taxon>Archosauria</taxon>
        <taxon>Dinosauria</taxon>
        <taxon>Saurischia</taxon>
        <taxon>Theropoda</taxon>
        <taxon>Coelurosauria</taxon>
        <taxon>Aves</taxon>
        <taxon>Neognathae</taxon>
        <taxon>Neoaves</taxon>
        <taxon>Gruiformes</taxon>
        <taxon>Gruidae</taxon>
        <taxon>Grus</taxon>
    </lineage>
</organism>
<reference evidence="4" key="1">
    <citation type="submission" date="2019-10" db="EMBL/GenBank/DDBJ databases">
        <title>Bird 10,000 Genomes (B10K) Project - Family phase.</title>
        <authorList>
            <person name="Zhang G."/>
        </authorList>
    </citation>
    <scope>NUCLEOTIDE SEQUENCE</scope>
    <source>
        <strain evidence="4">B10K-DU-012-65</strain>
        <tissue evidence="4">Muscle</tissue>
    </source>
</reference>
<protein>
    <submittedName>
        <fullName evidence="4">GA113 protein</fullName>
    </submittedName>
</protein>
<dbReference type="GO" id="GO:0003676">
    <property type="term" value="F:nucleic acid binding"/>
    <property type="evidence" value="ECO:0007669"/>
    <property type="project" value="InterPro"/>
</dbReference>
<dbReference type="PROSITE" id="PS50158">
    <property type="entry name" value="ZF_CCHC"/>
    <property type="match status" value="1"/>
</dbReference>
<keyword evidence="1" id="KW-0863">Zinc-finger</keyword>
<feature type="compositionally biased region" description="Basic residues" evidence="2">
    <location>
        <begin position="84"/>
        <end position="95"/>
    </location>
</feature>
<accession>A0A850UBC4</accession>
<dbReference type="PANTHER" id="PTHR40389:SF3">
    <property type="entry name" value="IGE-BINDING PROTEIN"/>
    <property type="match status" value="1"/>
</dbReference>
<dbReference type="GO" id="GO:0008270">
    <property type="term" value="F:zinc ion binding"/>
    <property type="evidence" value="ECO:0007669"/>
    <property type="project" value="UniProtKB-KW"/>
</dbReference>
<keyword evidence="1" id="KW-0862">Zinc</keyword>
<dbReference type="SMART" id="SM00343">
    <property type="entry name" value="ZnF_C2HC"/>
    <property type="match status" value="2"/>
</dbReference>
<evidence type="ECO:0000256" key="2">
    <source>
        <dbReference type="SAM" id="MobiDB-lite"/>
    </source>
</evidence>
<dbReference type="Pfam" id="PF14787">
    <property type="entry name" value="zf-CCHC_5"/>
    <property type="match status" value="1"/>
</dbReference>
<evidence type="ECO:0000256" key="1">
    <source>
        <dbReference type="PROSITE-ProRule" id="PRU00047"/>
    </source>
</evidence>
<keyword evidence="1" id="KW-0479">Metal-binding</keyword>
<dbReference type="Gene3D" id="4.10.60.10">
    <property type="entry name" value="Zinc finger, CCHC-type"/>
    <property type="match status" value="1"/>
</dbReference>